<name>A0A2N3Q0R2_9PROT</name>
<evidence type="ECO:0000256" key="1">
    <source>
        <dbReference type="SAM" id="MobiDB-lite"/>
    </source>
</evidence>
<evidence type="ECO:0000313" key="3">
    <source>
        <dbReference type="EMBL" id="PKU26249.1"/>
    </source>
</evidence>
<evidence type="ECO:0000256" key="2">
    <source>
        <dbReference type="SAM" id="Phobius"/>
    </source>
</evidence>
<comment type="caution">
    <text evidence="3">The sequence shown here is derived from an EMBL/GenBank/DDBJ whole genome shotgun (WGS) entry which is preliminary data.</text>
</comment>
<evidence type="ECO:0008006" key="5">
    <source>
        <dbReference type="Google" id="ProtNLM"/>
    </source>
</evidence>
<organism evidence="3 4">
    <name type="scientific">Telmatospirillum siberiense</name>
    <dbReference type="NCBI Taxonomy" id="382514"/>
    <lineage>
        <taxon>Bacteria</taxon>
        <taxon>Pseudomonadati</taxon>
        <taxon>Pseudomonadota</taxon>
        <taxon>Alphaproteobacteria</taxon>
        <taxon>Rhodospirillales</taxon>
        <taxon>Rhodospirillaceae</taxon>
        <taxon>Telmatospirillum</taxon>
    </lineage>
</organism>
<feature type="transmembrane region" description="Helical" evidence="2">
    <location>
        <begin position="63"/>
        <end position="83"/>
    </location>
</feature>
<keyword evidence="2" id="KW-0812">Transmembrane</keyword>
<proteinExistence type="predicted"/>
<dbReference type="InterPro" id="IPR021762">
    <property type="entry name" value="DUF3325"/>
</dbReference>
<accession>A0A2N3Q0R2</accession>
<feature type="transmembrane region" description="Helical" evidence="2">
    <location>
        <begin position="95"/>
        <end position="116"/>
    </location>
</feature>
<dbReference type="EMBL" id="PIUM01000002">
    <property type="protein sequence ID" value="PKU26249.1"/>
    <property type="molecule type" value="Genomic_DNA"/>
</dbReference>
<feature type="transmembrane region" description="Helical" evidence="2">
    <location>
        <begin position="151"/>
        <end position="168"/>
    </location>
</feature>
<evidence type="ECO:0000313" key="4">
    <source>
        <dbReference type="Proteomes" id="UP000233293"/>
    </source>
</evidence>
<feature type="transmembrane region" description="Helical" evidence="2">
    <location>
        <begin position="122"/>
        <end position="144"/>
    </location>
</feature>
<keyword evidence="2" id="KW-1133">Transmembrane helix</keyword>
<protein>
    <recommendedName>
        <fullName evidence="5">DUF3325 domain-containing protein</fullName>
    </recommendedName>
</protein>
<keyword evidence="2" id="KW-0472">Membrane</keyword>
<dbReference type="AlphaFoldDB" id="A0A2N3Q0R2"/>
<keyword evidence="4" id="KW-1185">Reference proteome</keyword>
<dbReference type="Proteomes" id="UP000233293">
    <property type="component" value="Unassembled WGS sequence"/>
</dbReference>
<sequence length="170" mass="17411">MCRGAFSGVARAGRPDHKPWLAGQPAGRGLAVRRFRSGFSGGGRGNGRLVPVVPPQPSPGGEMTLLAFALTYGGWWALAAGMARHGGPMLGRGAFPAVLAPVLRATGGGLLVLSFFTAAGEYGWDIGPVAWCGLGSVGAVPLVLMLAWRPALAALPVAPLLAIGWWLSGF</sequence>
<feature type="region of interest" description="Disordered" evidence="1">
    <location>
        <begin position="1"/>
        <end position="24"/>
    </location>
</feature>
<gene>
    <name evidence="3" type="ORF">CWS72_02575</name>
</gene>
<dbReference type="Pfam" id="PF11804">
    <property type="entry name" value="DUF3325"/>
    <property type="match status" value="1"/>
</dbReference>
<reference evidence="4" key="1">
    <citation type="submission" date="2017-12" db="EMBL/GenBank/DDBJ databases">
        <title>Draft genome sequence of Telmatospirillum siberiense 26-4b1T, an acidotolerant peatland alphaproteobacterium potentially involved in sulfur cycling.</title>
        <authorList>
            <person name="Hausmann B."/>
            <person name="Pjevac P."/>
            <person name="Schreck K."/>
            <person name="Herbold C.W."/>
            <person name="Daims H."/>
            <person name="Wagner M."/>
            <person name="Pester M."/>
            <person name="Loy A."/>
        </authorList>
    </citation>
    <scope>NUCLEOTIDE SEQUENCE [LARGE SCALE GENOMIC DNA]</scope>
    <source>
        <strain evidence="4">26-4b1</strain>
    </source>
</reference>